<evidence type="ECO:0000256" key="5">
    <source>
        <dbReference type="ARBA" id="ARBA00022898"/>
    </source>
</evidence>
<dbReference type="AlphaFoldDB" id="L0E243"/>
<comment type="function">
    <text evidence="8">Catalyzes the removal of elemental sulfur and selenium atoms from L-cysteine, L-cystine, L-selenocysteine, and L-selenocystine to produce L-alanine.</text>
</comment>
<evidence type="ECO:0000313" key="11">
    <source>
        <dbReference type="Proteomes" id="UP000010809"/>
    </source>
</evidence>
<evidence type="ECO:0000256" key="6">
    <source>
        <dbReference type="ARBA" id="ARBA00050776"/>
    </source>
</evidence>
<proteinExistence type="inferred from homology"/>
<protein>
    <recommendedName>
        <fullName evidence="3 8">Cysteine desulfurase</fullName>
        <ecNumber evidence="3 8">2.8.1.7</ecNumber>
    </recommendedName>
</protein>
<evidence type="ECO:0000256" key="8">
    <source>
        <dbReference type="RuleBase" id="RU004506"/>
    </source>
</evidence>
<dbReference type="PANTHER" id="PTHR43586">
    <property type="entry name" value="CYSTEINE DESULFURASE"/>
    <property type="match status" value="1"/>
</dbReference>
<accession>L0E243</accession>
<dbReference type="Proteomes" id="UP000010809">
    <property type="component" value="Chromosome"/>
</dbReference>
<feature type="domain" description="Aminotransferase class V" evidence="9">
    <location>
        <begin position="36"/>
        <end position="403"/>
    </location>
</feature>
<dbReference type="NCBIfam" id="TIGR01979">
    <property type="entry name" value="sufS"/>
    <property type="match status" value="1"/>
</dbReference>
<evidence type="ECO:0000256" key="2">
    <source>
        <dbReference type="ARBA" id="ARBA00010447"/>
    </source>
</evidence>
<dbReference type="InterPro" id="IPR015424">
    <property type="entry name" value="PyrdxlP-dep_Trfase"/>
</dbReference>
<comment type="similarity">
    <text evidence="2 8">Belongs to the class-V pyridoxal-phosphate-dependent aminotransferase family. Csd subfamily.</text>
</comment>
<name>L0E243_THIND</name>
<dbReference type="STRING" id="1255043.TVNIR_3084"/>
<evidence type="ECO:0000256" key="7">
    <source>
        <dbReference type="RuleBase" id="RU004504"/>
    </source>
</evidence>
<dbReference type="PATRIC" id="fig|1255043.3.peg.3112"/>
<reference evidence="10" key="1">
    <citation type="submission" date="2015-12" db="EMBL/GenBank/DDBJ databases">
        <authorList>
            <person name="Tikhonova T.V."/>
            <person name="Pavlov A.R."/>
            <person name="Beletsky A.V."/>
            <person name="Mardanov A.V."/>
            <person name="Sorokin D.Y."/>
            <person name="Ravin N.V."/>
            <person name="Popov V.O."/>
        </authorList>
    </citation>
    <scope>NUCLEOTIDE SEQUENCE</scope>
    <source>
        <strain evidence="10">DSM 14787</strain>
    </source>
</reference>
<dbReference type="EMBL" id="CP003989">
    <property type="protein sequence ID" value="AGA34721.1"/>
    <property type="molecule type" value="Genomic_DNA"/>
</dbReference>
<evidence type="ECO:0000313" key="10">
    <source>
        <dbReference type="EMBL" id="AGA34721.1"/>
    </source>
</evidence>
<organism evidence="10 11">
    <name type="scientific">Thioalkalivibrio nitratireducens (strain DSM 14787 / UNIQEM 213 / ALEN2)</name>
    <dbReference type="NCBI Taxonomy" id="1255043"/>
    <lineage>
        <taxon>Bacteria</taxon>
        <taxon>Pseudomonadati</taxon>
        <taxon>Pseudomonadota</taxon>
        <taxon>Gammaproteobacteria</taxon>
        <taxon>Chromatiales</taxon>
        <taxon>Ectothiorhodospiraceae</taxon>
        <taxon>Thioalkalivibrio</taxon>
    </lineage>
</organism>
<dbReference type="Pfam" id="PF00266">
    <property type="entry name" value="Aminotran_5"/>
    <property type="match status" value="1"/>
</dbReference>
<keyword evidence="4 8" id="KW-0808">Transferase</keyword>
<comment type="cofactor">
    <cofactor evidence="1 7">
        <name>pyridoxal 5'-phosphate</name>
        <dbReference type="ChEBI" id="CHEBI:597326"/>
    </cofactor>
</comment>
<dbReference type="CDD" id="cd06453">
    <property type="entry name" value="SufS_like"/>
    <property type="match status" value="1"/>
</dbReference>
<dbReference type="InterPro" id="IPR000192">
    <property type="entry name" value="Aminotrans_V_dom"/>
</dbReference>
<evidence type="ECO:0000259" key="9">
    <source>
        <dbReference type="Pfam" id="PF00266"/>
    </source>
</evidence>
<keyword evidence="11" id="KW-1185">Reference proteome</keyword>
<comment type="catalytic activity">
    <reaction evidence="6 8">
        <text>(sulfur carrier)-H + L-cysteine = (sulfur carrier)-SH + L-alanine</text>
        <dbReference type="Rhea" id="RHEA:43892"/>
        <dbReference type="Rhea" id="RHEA-COMP:14737"/>
        <dbReference type="Rhea" id="RHEA-COMP:14739"/>
        <dbReference type="ChEBI" id="CHEBI:29917"/>
        <dbReference type="ChEBI" id="CHEBI:35235"/>
        <dbReference type="ChEBI" id="CHEBI:57972"/>
        <dbReference type="ChEBI" id="CHEBI:64428"/>
        <dbReference type="EC" id="2.8.1.7"/>
    </reaction>
</comment>
<dbReference type="GO" id="GO:0031071">
    <property type="term" value="F:cysteine desulfurase activity"/>
    <property type="evidence" value="ECO:0007669"/>
    <property type="project" value="UniProtKB-UniRule"/>
</dbReference>
<dbReference type="PANTHER" id="PTHR43586:SF8">
    <property type="entry name" value="CYSTEINE DESULFURASE 1, CHLOROPLASTIC"/>
    <property type="match status" value="1"/>
</dbReference>
<dbReference type="eggNOG" id="COG0520">
    <property type="taxonomic scope" value="Bacteria"/>
</dbReference>
<dbReference type="RefSeq" id="WP_015259829.1">
    <property type="nucleotide sequence ID" value="NC_019902.2"/>
</dbReference>
<dbReference type="Gene3D" id="3.90.1150.10">
    <property type="entry name" value="Aspartate Aminotransferase, domain 1"/>
    <property type="match status" value="1"/>
</dbReference>
<dbReference type="KEGG" id="tni:TVNIR_3084"/>
<evidence type="ECO:0000256" key="1">
    <source>
        <dbReference type="ARBA" id="ARBA00001933"/>
    </source>
</evidence>
<dbReference type="OrthoDB" id="9808002at2"/>
<dbReference type="InterPro" id="IPR015422">
    <property type="entry name" value="PyrdxlP-dep_Trfase_small"/>
</dbReference>
<gene>
    <name evidence="10" type="primary">sufS [H]</name>
    <name evidence="10" type="ordered locus">TVNIR_3084</name>
</gene>
<dbReference type="Gene3D" id="3.40.640.10">
    <property type="entry name" value="Type I PLP-dependent aspartate aminotransferase-like (Major domain)"/>
    <property type="match status" value="1"/>
</dbReference>
<evidence type="ECO:0000256" key="3">
    <source>
        <dbReference type="ARBA" id="ARBA00012239"/>
    </source>
</evidence>
<dbReference type="HOGENOM" id="CLU_003433_2_5_6"/>
<dbReference type="GO" id="GO:0006534">
    <property type="term" value="P:cysteine metabolic process"/>
    <property type="evidence" value="ECO:0007669"/>
    <property type="project" value="UniProtKB-UniRule"/>
</dbReference>
<dbReference type="EC" id="2.8.1.7" evidence="3 8"/>
<dbReference type="InterPro" id="IPR010970">
    <property type="entry name" value="Cys_dSase_SufS"/>
</dbReference>
<sequence length="415" mass="45379">MNAAMPPPMPEAWDVAAVRRDFPILEQQVHGHPLAYLDNAATTQKPQAVLDALDRYYRHDNANVHRGVHALAERATVAFEAARESARRFLNARTTREIVFVRGTTEAINLVASSFGGGFAEGDEVILSAMEHHANIVPWQLLRERTGIVLRVLPITAAGELDLDALPGLFSRRTRLLSMVHVSNALGTINPVRELVAAARERGVPVLLDGAQAVPHLRVDVQALDCDFYAFSGHKAFGPTGIGVLYGRERLLEAMPPYQGGGEMIRTVSFEKTTYAGLPHRYEAGTPDIAGAIGLGQAIEYLEALDWDAATAYEQWLLAYATECLMQVPGLRIIGQARDKVAVISFVMDGVHPHDMGTILDRCGLAVRAGHHCAMPVMTWYGVPATSRASMAFYNTPEEIDRLAAALHYAREMLA</sequence>
<dbReference type="InterPro" id="IPR015421">
    <property type="entry name" value="PyrdxlP-dep_Trfase_major"/>
</dbReference>
<dbReference type="SUPFAM" id="SSF53383">
    <property type="entry name" value="PLP-dependent transferases"/>
    <property type="match status" value="1"/>
</dbReference>
<keyword evidence="5 8" id="KW-0663">Pyridoxal phosphate</keyword>
<dbReference type="PROSITE" id="PS00595">
    <property type="entry name" value="AA_TRANSFER_CLASS_5"/>
    <property type="match status" value="1"/>
</dbReference>
<evidence type="ECO:0000256" key="4">
    <source>
        <dbReference type="ARBA" id="ARBA00022679"/>
    </source>
</evidence>
<dbReference type="InterPro" id="IPR020578">
    <property type="entry name" value="Aminotrans_V_PyrdxlP_BS"/>
</dbReference>
<dbReference type="GO" id="GO:0030170">
    <property type="term" value="F:pyridoxal phosphate binding"/>
    <property type="evidence" value="ECO:0007669"/>
    <property type="project" value="UniProtKB-UniRule"/>
</dbReference>